<feature type="compositionally biased region" description="Polar residues" evidence="4">
    <location>
        <begin position="80"/>
        <end position="101"/>
    </location>
</feature>
<sequence>MTRFELASEMLAEGLWDMEVDPANPVSGAHAFWWSPQFRRLLGFDSEQEFPDVLESWSSGCIRRQADGAGRLRRHLGDRSGQTPTTSTTGCNARTANTAGSTPRPDPARGGRRAFAVVGALIDIDAEKRSEALSGESLQRQQLERSLTEIATIVSTIQSIADQTNLLALNAAIEAARAGETGRGFAVVADEVRKLAERTRDATQRVEKLVAQRD</sequence>
<dbReference type="PROSITE" id="PS50111">
    <property type="entry name" value="CHEMOTAXIS_TRANSDUC_2"/>
    <property type="match status" value="1"/>
</dbReference>
<dbReference type="PANTHER" id="PTHR32089:SF112">
    <property type="entry name" value="LYSOZYME-LIKE PROTEIN-RELATED"/>
    <property type="match status" value="1"/>
</dbReference>
<dbReference type="Proteomes" id="UP000275777">
    <property type="component" value="Chromosome"/>
</dbReference>
<dbReference type="AlphaFoldDB" id="A0A447TBK9"/>
<evidence type="ECO:0000256" key="1">
    <source>
        <dbReference type="ARBA" id="ARBA00023224"/>
    </source>
</evidence>
<feature type="region of interest" description="Disordered" evidence="4">
    <location>
        <begin position="72"/>
        <end position="111"/>
    </location>
</feature>
<dbReference type="SUPFAM" id="SSF58104">
    <property type="entry name" value="Methyl-accepting chemotaxis protein (MCP) signaling domain"/>
    <property type="match status" value="1"/>
</dbReference>
<dbReference type="Pfam" id="PF00015">
    <property type="entry name" value="MCPsignal"/>
    <property type="match status" value="1"/>
</dbReference>
<dbReference type="GO" id="GO:0007165">
    <property type="term" value="P:signal transduction"/>
    <property type="evidence" value="ECO:0007669"/>
    <property type="project" value="UniProtKB-KW"/>
</dbReference>
<organism evidence="6 7">
    <name type="scientific">Chromobacterium violaceum</name>
    <dbReference type="NCBI Taxonomy" id="536"/>
    <lineage>
        <taxon>Bacteria</taxon>
        <taxon>Pseudomonadati</taxon>
        <taxon>Pseudomonadota</taxon>
        <taxon>Betaproteobacteria</taxon>
        <taxon>Neisseriales</taxon>
        <taxon>Chromobacteriaceae</taxon>
        <taxon>Chromobacterium</taxon>
    </lineage>
</organism>
<evidence type="ECO:0000313" key="6">
    <source>
        <dbReference type="EMBL" id="VEB42260.1"/>
    </source>
</evidence>
<dbReference type="GO" id="GO:0006935">
    <property type="term" value="P:chemotaxis"/>
    <property type="evidence" value="ECO:0007669"/>
    <property type="project" value="InterPro"/>
</dbReference>
<dbReference type="Gene3D" id="3.30.450.20">
    <property type="entry name" value="PAS domain"/>
    <property type="match status" value="1"/>
</dbReference>
<name>A0A447TBK9_CHRVL</name>
<evidence type="ECO:0000313" key="7">
    <source>
        <dbReference type="Proteomes" id="UP000275777"/>
    </source>
</evidence>
<keyword evidence="1 3" id="KW-0807">Transducer</keyword>
<proteinExistence type="inferred from homology"/>
<evidence type="ECO:0000256" key="2">
    <source>
        <dbReference type="ARBA" id="ARBA00029447"/>
    </source>
</evidence>
<dbReference type="PRINTS" id="PR00260">
    <property type="entry name" value="CHEMTRNSDUCR"/>
</dbReference>
<dbReference type="Gene3D" id="1.10.287.950">
    <property type="entry name" value="Methyl-accepting chemotaxis protein"/>
    <property type="match status" value="1"/>
</dbReference>
<protein>
    <submittedName>
        <fullName evidence="6">Methyl-accepting chemotaxis protein 4</fullName>
    </submittedName>
</protein>
<evidence type="ECO:0000259" key="5">
    <source>
        <dbReference type="PROSITE" id="PS50111"/>
    </source>
</evidence>
<dbReference type="InterPro" id="IPR004090">
    <property type="entry name" value="Chemotax_Me-accpt_rcpt"/>
</dbReference>
<gene>
    <name evidence="6" type="primary">mcp4_5</name>
    <name evidence="6" type="ORF">NCTC9695_02703</name>
</gene>
<dbReference type="GO" id="GO:0016020">
    <property type="term" value="C:membrane"/>
    <property type="evidence" value="ECO:0007669"/>
    <property type="project" value="InterPro"/>
</dbReference>
<accession>A0A447TBK9</accession>
<comment type="similarity">
    <text evidence="2">Belongs to the methyl-accepting chemotaxis (MCP) protein family.</text>
</comment>
<evidence type="ECO:0000256" key="3">
    <source>
        <dbReference type="PROSITE-ProRule" id="PRU00284"/>
    </source>
</evidence>
<feature type="domain" description="Methyl-accepting transducer" evidence="5">
    <location>
        <begin position="141"/>
        <end position="214"/>
    </location>
</feature>
<dbReference type="SMART" id="SM00283">
    <property type="entry name" value="MA"/>
    <property type="match status" value="1"/>
</dbReference>
<dbReference type="GO" id="GO:0004888">
    <property type="term" value="F:transmembrane signaling receptor activity"/>
    <property type="evidence" value="ECO:0007669"/>
    <property type="project" value="InterPro"/>
</dbReference>
<dbReference type="InterPro" id="IPR004089">
    <property type="entry name" value="MCPsignal_dom"/>
</dbReference>
<evidence type="ECO:0000256" key="4">
    <source>
        <dbReference type="SAM" id="MobiDB-lite"/>
    </source>
</evidence>
<reference evidence="6 7" key="1">
    <citation type="submission" date="2018-12" db="EMBL/GenBank/DDBJ databases">
        <authorList>
            <consortium name="Pathogen Informatics"/>
        </authorList>
    </citation>
    <scope>NUCLEOTIDE SEQUENCE [LARGE SCALE GENOMIC DNA]</scope>
    <source>
        <strain evidence="6 7">NCTC9695</strain>
    </source>
</reference>
<dbReference type="EMBL" id="LR134182">
    <property type="protein sequence ID" value="VEB42260.1"/>
    <property type="molecule type" value="Genomic_DNA"/>
</dbReference>
<dbReference type="PANTHER" id="PTHR32089">
    <property type="entry name" value="METHYL-ACCEPTING CHEMOTAXIS PROTEIN MCPB"/>
    <property type="match status" value="1"/>
</dbReference>